<gene>
    <name evidence="3" type="ORF">BYL167_LOCUS32261</name>
    <name evidence="4" type="ORF">BYL167_LOCUS38859</name>
    <name evidence="5" type="ORF">SMN809_LOCUS45812</name>
</gene>
<reference evidence="4" key="1">
    <citation type="submission" date="2021-02" db="EMBL/GenBank/DDBJ databases">
        <authorList>
            <person name="Nowell W R."/>
        </authorList>
    </citation>
    <scope>NUCLEOTIDE SEQUENCE</scope>
</reference>
<keyword evidence="2" id="KW-0812">Transmembrane</keyword>
<protein>
    <submittedName>
        <fullName evidence="4">Uncharacterized protein</fullName>
    </submittedName>
</protein>
<keyword evidence="2" id="KW-1133">Transmembrane helix</keyword>
<dbReference type="EMBL" id="CAJOBH010091964">
    <property type="protein sequence ID" value="CAF4569743.1"/>
    <property type="molecule type" value="Genomic_DNA"/>
</dbReference>
<dbReference type="Proteomes" id="UP000681967">
    <property type="component" value="Unassembled WGS sequence"/>
</dbReference>
<dbReference type="EMBL" id="CAJOBI010140926">
    <property type="protein sequence ID" value="CAF4767833.1"/>
    <property type="molecule type" value="Genomic_DNA"/>
</dbReference>
<dbReference type="AlphaFoldDB" id="A0A8S2YP42"/>
<organism evidence="4 6">
    <name type="scientific">Rotaria magnacalcarata</name>
    <dbReference type="NCBI Taxonomy" id="392030"/>
    <lineage>
        <taxon>Eukaryota</taxon>
        <taxon>Metazoa</taxon>
        <taxon>Spiralia</taxon>
        <taxon>Gnathifera</taxon>
        <taxon>Rotifera</taxon>
        <taxon>Eurotatoria</taxon>
        <taxon>Bdelloidea</taxon>
        <taxon>Philodinida</taxon>
        <taxon>Philodinidae</taxon>
        <taxon>Rotaria</taxon>
    </lineage>
</organism>
<sequence>PYYSIRIDASLPDAFDRVGLPHVKIAITLGAITGLTSSIIGSLFPLPRVLYSMASDGLLFPIFG</sequence>
<dbReference type="GO" id="GO:0015171">
    <property type="term" value="F:amino acid transmembrane transporter activity"/>
    <property type="evidence" value="ECO:0007669"/>
    <property type="project" value="TreeGrafter"/>
</dbReference>
<evidence type="ECO:0000313" key="4">
    <source>
        <dbReference type="EMBL" id="CAF4569743.1"/>
    </source>
</evidence>
<proteinExistence type="predicted"/>
<evidence type="ECO:0000313" key="5">
    <source>
        <dbReference type="EMBL" id="CAF4767833.1"/>
    </source>
</evidence>
<dbReference type="Proteomes" id="UP000676336">
    <property type="component" value="Unassembled WGS sequence"/>
</dbReference>
<evidence type="ECO:0000313" key="6">
    <source>
        <dbReference type="Proteomes" id="UP000681967"/>
    </source>
</evidence>
<dbReference type="GO" id="GO:0005886">
    <property type="term" value="C:plasma membrane"/>
    <property type="evidence" value="ECO:0007669"/>
    <property type="project" value="TreeGrafter"/>
</dbReference>
<feature type="transmembrane region" description="Helical" evidence="2">
    <location>
        <begin position="25"/>
        <end position="46"/>
    </location>
</feature>
<dbReference type="Gene3D" id="1.20.1740.10">
    <property type="entry name" value="Amino acid/polyamine transporter I"/>
    <property type="match status" value="1"/>
</dbReference>
<evidence type="ECO:0000256" key="2">
    <source>
        <dbReference type="SAM" id="Phobius"/>
    </source>
</evidence>
<feature type="non-terminal residue" evidence="4">
    <location>
        <position position="1"/>
    </location>
</feature>
<keyword evidence="1" id="KW-0813">Transport</keyword>
<name>A0A8S2YP42_9BILA</name>
<comment type="caution">
    <text evidence="4">The sequence shown here is derived from an EMBL/GenBank/DDBJ whole genome shotgun (WGS) entry which is preliminary data.</text>
</comment>
<accession>A0A8S2YP42</accession>
<evidence type="ECO:0000256" key="1">
    <source>
        <dbReference type="ARBA" id="ARBA00022448"/>
    </source>
</evidence>
<dbReference type="PANTHER" id="PTHR43243">
    <property type="entry name" value="INNER MEMBRANE TRANSPORTER YGJI-RELATED"/>
    <property type="match status" value="1"/>
</dbReference>
<feature type="non-terminal residue" evidence="4">
    <location>
        <position position="64"/>
    </location>
</feature>
<dbReference type="PANTHER" id="PTHR43243:SF4">
    <property type="entry name" value="CATIONIC AMINO ACID TRANSPORTER 4"/>
    <property type="match status" value="1"/>
</dbReference>
<keyword evidence="2" id="KW-0472">Membrane</keyword>
<dbReference type="EMBL" id="CAJOBH010059320">
    <property type="protein sequence ID" value="CAF4416766.1"/>
    <property type="molecule type" value="Genomic_DNA"/>
</dbReference>
<evidence type="ECO:0000313" key="3">
    <source>
        <dbReference type="EMBL" id="CAF4416766.1"/>
    </source>
</evidence>